<dbReference type="InterPro" id="IPR041633">
    <property type="entry name" value="Polbeta"/>
</dbReference>
<comment type="cofactor">
    <cofactor evidence="1">
        <name>Mg(2+)</name>
        <dbReference type="ChEBI" id="CHEBI:18420"/>
    </cofactor>
</comment>
<dbReference type="InterPro" id="IPR043519">
    <property type="entry name" value="NT_sf"/>
</dbReference>
<dbReference type="Pfam" id="PF18765">
    <property type="entry name" value="Polbeta"/>
    <property type="match status" value="1"/>
</dbReference>
<dbReference type="PANTHER" id="PTHR33571:SF12">
    <property type="entry name" value="BSL3053 PROTEIN"/>
    <property type="match status" value="1"/>
</dbReference>
<proteinExistence type="predicted"/>
<keyword evidence="4" id="KW-0479">Metal-binding</keyword>
<dbReference type="Gene3D" id="3.30.460.10">
    <property type="entry name" value="Beta Polymerase, domain 2"/>
    <property type="match status" value="1"/>
</dbReference>
<keyword evidence="2" id="KW-0808">Transferase</keyword>
<evidence type="ECO:0000313" key="9">
    <source>
        <dbReference type="EMBL" id="UWZ79674.1"/>
    </source>
</evidence>
<protein>
    <submittedName>
        <fullName evidence="9">Nucleotidyltransferase family protein</fullName>
    </submittedName>
</protein>
<accession>A0ABY5ZLE8</accession>
<keyword evidence="3" id="KW-0548">Nucleotidyltransferase</keyword>
<evidence type="ECO:0000256" key="4">
    <source>
        <dbReference type="ARBA" id="ARBA00022723"/>
    </source>
</evidence>
<evidence type="ECO:0000256" key="5">
    <source>
        <dbReference type="ARBA" id="ARBA00022741"/>
    </source>
</evidence>
<evidence type="ECO:0000313" key="10">
    <source>
        <dbReference type="Proteomes" id="UP001060414"/>
    </source>
</evidence>
<name>A0ABY5ZLE8_9BACT</name>
<reference evidence="9" key="1">
    <citation type="journal article" date="2022" name="Environ. Microbiol.">
        <title>Geoalkalibacter halelectricus SAP #1 sp. nov. possessing extracellular electron transfer and mineral#reducing capabilities from a haloalkaline environment.</title>
        <authorList>
            <person name="Yadav S."/>
            <person name="Singh R."/>
            <person name="Sundharam S.S."/>
            <person name="Chaudhary S."/>
            <person name="Krishnamurthi S."/>
            <person name="Patil S.A."/>
        </authorList>
    </citation>
    <scope>NUCLEOTIDE SEQUENCE</scope>
    <source>
        <strain evidence="9">SAP-1</strain>
    </source>
</reference>
<keyword evidence="6" id="KW-0067">ATP-binding</keyword>
<feature type="domain" description="Polymerase beta nucleotidyltransferase" evidence="8">
    <location>
        <begin position="23"/>
        <end position="95"/>
    </location>
</feature>
<dbReference type="CDD" id="cd05403">
    <property type="entry name" value="NT_KNTase_like"/>
    <property type="match status" value="1"/>
</dbReference>
<dbReference type="PANTHER" id="PTHR33571">
    <property type="entry name" value="SSL8005 PROTEIN"/>
    <property type="match status" value="1"/>
</dbReference>
<evidence type="ECO:0000256" key="2">
    <source>
        <dbReference type="ARBA" id="ARBA00022679"/>
    </source>
</evidence>
<sequence>MGCLYEKLKQEKETILTAARRHHATNVRLFGSVVRGEDHDASDVDFLVDFLPGSTLFDQIELIDELSRILGRKVDVVSSRALNKHLRQRVLDEAISL</sequence>
<dbReference type="RefSeq" id="WP_260748026.1">
    <property type="nucleotide sequence ID" value="NZ_CP092109.1"/>
</dbReference>
<evidence type="ECO:0000259" key="8">
    <source>
        <dbReference type="Pfam" id="PF18765"/>
    </source>
</evidence>
<evidence type="ECO:0000256" key="3">
    <source>
        <dbReference type="ARBA" id="ARBA00022695"/>
    </source>
</evidence>
<organism evidence="9 10">
    <name type="scientific">Geoalkalibacter halelectricus</name>
    <dbReference type="NCBI Taxonomy" id="2847045"/>
    <lineage>
        <taxon>Bacteria</taxon>
        <taxon>Pseudomonadati</taxon>
        <taxon>Thermodesulfobacteriota</taxon>
        <taxon>Desulfuromonadia</taxon>
        <taxon>Desulfuromonadales</taxon>
        <taxon>Geoalkalibacteraceae</taxon>
        <taxon>Geoalkalibacter</taxon>
    </lineage>
</organism>
<keyword evidence="10" id="KW-1185">Reference proteome</keyword>
<dbReference type="EMBL" id="CP092109">
    <property type="protein sequence ID" value="UWZ79674.1"/>
    <property type="molecule type" value="Genomic_DNA"/>
</dbReference>
<keyword evidence="7" id="KW-0460">Magnesium</keyword>
<keyword evidence="5" id="KW-0547">Nucleotide-binding</keyword>
<evidence type="ECO:0000256" key="1">
    <source>
        <dbReference type="ARBA" id="ARBA00001946"/>
    </source>
</evidence>
<gene>
    <name evidence="9" type="ORF">L9S41_18630</name>
</gene>
<dbReference type="SUPFAM" id="SSF81301">
    <property type="entry name" value="Nucleotidyltransferase"/>
    <property type="match status" value="1"/>
</dbReference>
<dbReference type="InterPro" id="IPR052038">
    <property type="entry name" value="Type-VII_TA_antitoxin"/>
</dbReference>
<evidence type="ECO:0000256" key="7">
    <source>
        <dbReference type="ARBA" id="ARBA00022842"/>
    </source>
</evidence>
<evidence type="ECO:0000256" key="6">
    <source>
        <dbReference type="ARBA" id="ARBA00022840"/>
    </source>
</evidence>
<dbReference type="Proteomes" id="UP001060414">
    <property type="component" value="Chromosome"/>
</dbReference>